<comment type="caution">
    <text evidence="17">The sequence shown here is derived from an EMBL/GenBank/DDBJ whole genome shotgun (WGS) entry which is preliminary data.</text>
</comment>
<feature type="transmembrane region" description="Helical" evidence="14">
    <location>
        <begin position="173"/>
        <end position="196"/>
    </location>
</feature>
<dbReference type="AlphaFoldDB" id="M8DDH1"/>
<comment type="catalytic activity">
    <reaction evidence="1">
        <text>ATP + protein L-histidine = ADP + protein N-phospho-L-histidine.</text>
        <dbReference type="EC" id="2.7.13.3"/>
    </reaction>
</comment>
<keyword evidence="10" id="KW-0067">ATP-binding</keyword>
<dbReference type="InterPro" id="IPR050398">
    <property type="entry name" value="HssS/ArlS-like"/>
</dbReference>
<keyword evidence="8" id="KW-0547">Nucleotide-binding</keyword>
<dbReference type="SUPFAM" id="SSF55874">
    <property type="entry name" value="ATPase domain of HSP90 chaperone/DNA topoisomerase II/histidine kinase"/>
    <property type="match status" value="1"/>
</dbReference>
<dbReference type="PROSITE" id="PS50109">
    <property type="entry name" value="HIS_KIN"/>
    <property type="match status" value="1"/>
</dbReference>
<keyword evidence="4" id="KW-1003">Cell membrane</keyword>
<evidence type="ECO:0000256" key="3">
    <source>
        <dbReference type="ARBA" id="ARBA00012438"/>
    </source>
</evidence>
<dbReference type="Gene3D" id="1.10.287.130">
    <property type="match status" value="1"/>
</dbReference>
<evidence type="ECO:0000256" key="5">
    <source>
        <dbReference type="ARBA" id="ARBA00022553"/>
    </source>
</evidence>
<dbReference type="Pfam" id="PF02518">
    <property type="entry name" value="HATPase_c"/>
    <property type="match status" value="1"/>
</dbReference>
<dbReference type="EMBL" id="APBN01000007">
    <property type="protein sequence ID" value="EMT51493.1"/>
    <property type="molecule type" value="Genomic_DNA"/>
</dbReference>
<evidence type="ECO:0000256" key="6">
    <source>
        <dbReference type="ARBA" id="ARBA00022679"/>
    </source>
</evidence>
<dbReference type="Gene3D" id="6.10.340.10">
    <property type="match status" value="1"/>
</dbReference>
<dbReference type="SUPFAM" id="SSF47384">
    <property type="entry name" value="Homodimeric domain of signal transducing histidine kinase"/>
    <property type="match status" value="1"/>
</dbReference>
<evidence type="ECO:0000259" key="16">
    <source>
        <dbReference type="PROSITE" id="PS50885"/>
    </source>
</evidence>
<keyword evidence="5" id="KW-0597">Phosphoprotein</keyword>
<evidence type="ECO:0000256" key="11">
    <source>
        <dbReference type="ARBA" id="ARBA00022989"/>
    </source>
</evidence>
<dbReference type="GO" id="GO:0005524">
    <property type="term" value="F:ATP binding"/>
    <property type="evidence" value="ECO:0007669"/>
    <property type="project" value="UniProtKB-KW"/>
</dbReference>
<dbReference type="InterPro" id="IPR036097">
    <property type="entry name" value="HisK_dim/P_sf"/>
</dbReference>
<dbReference type="PROSITE" id="PS50885">
    <property type="entry name" value="HAMP"/>
    <property type="match status" value="1"/>
</dbReference>
<evidence type="ECO:0000259" key="15">
    <source>
        <dbReference type="PROSITE" id="PS50109"/>
    </source>
</evidence>
<sequence>MSIRLRLLLSYTAMLLITVILFVAAVFLIAVAVTGDVRHVRDLYTSRYAVMPLTEPEETVSVETKFLGKSDPEQLLDAAFLRELEQRLAPVQAGILVRKGSEIHHATPMLQVPGMKAALPPYEFGNLHVRDILETEGRFFSYVKFDLHFADKTEGGVYVMKEVSPYAELTRSLLPVLILFLLLMLALMNGLLNFLVSRSIIRPLYRLKTATEQIRDGELDFHIEQSGRDEIGQLSQAFEDMRKKLKESVELQLQYEENRKELISNISHDLKTPITSILGYVEGIRDGVADTPEKLEKYLDTIARKAKGMDQLIDELFLFSRLDLGKLPFTFERLDIGRFLEDYVSELRFDLEEKNVTVEFERQGSAVSAAPSTPPALVLADRDKLRRVLANVVDNSLKYNDKPEKRISFSLQVDTGQVRIEISDNGPGIDPRAMPNIFDRFYRAEQSRSTDTGGSGLGLAIAKQIVDEHRGTIKASSIAGEGTAILITLPRVEGAEA</sequence>
<comment type="subcellular location">
    <subcellularLocation>
        <location evidence="2">Cell membrane</location>
        <topology evidence="2">Multi-pass membrane protein</topology>
    </subcellularLocation>
</comment>
<dbReference type="FunFam" id="1.10.287.130:FF:000001">
    <property type="entry name" value="Two-component sensor histidine kinase"/>
    <property type="match status" value="1"/>
</dbReference>
<dbReference type="PATRIC" id="fig|1300222.3.peg.3395"/>
<dbReference type="CDD" id="cd00075">
    <property type="entry name" value="HATPase"/>
    <property type="match status" value="1"/>
</dbReference>
<dbReference type="EC" id="2.7.13.3" evidence="3"/>
<dbReference type="InterPro" id="IPR005467">
    <property type="entry name" value="His_kinase_dom"/>
</dbReference>
<dbReference type="CDD" id="cd00082">
    <property type="entry name" value="HisKA"/>
    <property type="match status" value="1"/>
</dbReference>
<evidence type="ECO:0000256" key="2">
    <source>
        <dbReference type="ARBA" id="ARBA00004651"/>
    </source>
</evidence>
<dbReference type="Pfam" id="PF00512">
    <property type="entry name" value="HisKA"/>
    <property type="match status" value="1"/>
</dbReference>
<evidence type="ECO:0000256" key="8">
    <source>
        <dbReference type="ARBA" id="ARBA00022741"/>
    </source>
</evidence>
<name>M8DDH1_9BACL</name>
<dbReference type="OrthoDB" id="335833at2"/>
<evidence type="ECO:0000313" key="17">
    <source>
        <dbReference type="EMBL" id="EMT51493.1"/>
    </source>
</evidence>
<dbReference type="RefSeq" id="WP_003389520.1">
    <property type="nucleotide sequence ID" value="NZ_APBN01000007.1"/>
</dbReference>
<dbReference type="InterPro" id="IPR003660">
    <property type="entry name" value="HAMP_dom"/>
</dbReference>
<dbReference type="SMART" id="SM00304">
    <property type="entry name" value="HAMP"/>
    <property type="match status" value="1"/>
</dbReference>
<dbReference type="Gene3D" id="3.30.565.10">
    <property type="entry name" value="Histidine kinase-like ATPase, C-terminal domain"/>
    <property type="match status" value="1"/>
</dbReference>
<feature type="domain" description="HAMP" evidence="16">
    <location>
        <begin position="198"/>
        <end position="250"/>
    </location>
</feature>
<keyword evidence="7 14" id="KW-0812">Transmembrane</keyword>
<keyword evidence="9 17" id="KW-0418">Kinase</keyword>
<dbReference type="CDD" id="cd06225">
    <property type="entry name" value="HAMP"/>
    <property type="match status" value="1"/>
</dbReference>
<dbReference type="GO" id="GO:0005886">
    <property type="term" value="C:plasma membrane"/>
    <property type="evidence" value="ECO:0007669"/>
    <property type="project" value="UniProtKB-SubCell"/>
</dbReference>
<evidence type="ECO:0000256" key="7">
    <source>
        <dbReference type="ARBA" id="ARBA00022692"/>
    </source>
</evidence>
<evidence type="ECO:0000256" key="9">
    <source>
        <dbReference type="ARBA" id="ARBA00022777"/>
    </source>
</evidence>
<dbReference type="InterPro" id="IPR003661">
    <property type="entry name" value="HisK_dim/P_dom"/>
</dbReference>
<dbReference type="Pfam" id="PF00672">
    <property type="entry name" value="HAMP"/>
    <property type="match status" value="1"/>
</dbReference>
<organism evidence="17 18">
    <name type="scientific">Brevibacillus borstelensis AK1</name>
    <dbReference type="NCBI Taxonomy" id="1300222"/>
    <lineage>
        <taxon>Bacteria</taxon>
        <taxon>Bacillati</taxon>
        <taxon>Bacillota</taxon>
        <taxon>Bacilli</taxon>
        <taxon>Bacillales</taxon>
        <taxon>Paenibacillaceae</taxon>
        <taxon>Brevibacillus</taxon>
    </lineage>
</organism>
<keyword evidence="18" id="KW-1185">Reference proteome</keyword>
<reference evidence="17 18" key="1">
    <citation type="submission" date="2013-03" db="EMBL/GenBank/DDBJ databases">
        <title>Assembly of a new bacterial strain Brevibacillus borstelensis AK1.</title>
        <authorList>
            <person name="Rajan I."/>
            <person name="PoliReddy D."/>
            <person name="Sugumar T."/>
            <person name="Rathinam K."/>
            <person name="Alqarawi S."/>
            <person name="Khalil A.B."/>
            <person name="Sivakumar N."/>
        </authorList>
    </citation>
    <scope>NUCLEOTIDE SEQUENCE [LARGE SCALE GENOMIC DNA]</scope>
    <source>
        <strain evidence="17 18">AK1</strain>
    </source>
</reference>
<evidence type="ECO:0000256" key="12">
    <source>
        <dbReference type="ARBA" id="ARBA00023012"/>
    </source>
</evidence>
<evidence type="ECO:0000256" key="10">
    <source>
        <dbReference type="ARBA" id="ARBA00022840"/>
    </source>
</evidence>
<dbReference type="PANTHER" id="PTHR45528">
    <property type="entry name" value="SENSOR HISTIDINE KINASE CPXA"/>
    <property type="match status" value="1"/>
</dbReference>
<evidence type="ECO:0000256" key="13">
    <source>
        <dbReference type="ARBA" id="ARBA00023136"/>
    </source>
</evidence>
<dbReference type="FunFam" id="3.30.565.10:FF:000006">
    <property type="entry name" value="Sensor histidine kinase WalK"/>
    <property type="match status" value="1"/>
</dbReference>
<accession>M8DDH1</accession>
<keyword evidence="13 14" id="KW-0472">Membrane</keyword>
<evidence type="ECO:0000313" key="18">
    <source>
        <dbReference type="Proteomes" id="UP000012081"/>
    </source>
</evidence>
<dbReference type="Proteomes" id="UP000012081">
    <property type="component" value="Unassembled WGS sequence"/>
</dbReference>
<dbReference type="SMART" id="SM00388">
    <property type="entry name" value="HisKA"/>
    <property type="match status" value="1"/>
</dbReference>
<dbReference type="STRING" id="1300222.I532_16253"/>
<dbReference type="PRINTS" id="PR00344">
    <property type="entry name" value="BCTRLSENSOR"/>
</dbReference>
<keyword evidence="12" id="KW-0902">Two-component regulatory system</keyword>
<protein>
    <recommendedName>
        <fullName evidence="3">histidine kinase</fullName>
        <ecNumber evidence="3">2.7.13.3</ecNumber>
    </recommendedName>
</protein>
<evidence type="ECO:0000256" key="4">
    <source>
        <dbReference type="ARBA" id="ARBA00022475"/>
    </source>
</evidence>
<evidence type="ECO:0000256" key="14">
    <source>
        <dbReference type="SAM" id="Phobius"/>
    </source>
</evidence>
<dbReference type="SMART" id="SM00387">
    <property type="entry name" value="HATPase_c"/>
    <property type="match status" value="1"/>
</dbReference>
<feature type="transmembrane region" description="Helical" evidence="14">
    <location>
        <begin position="7"/>
        <end position="33"/>
    </location>
</feature>
<proteinExistence type="predicted"/>
<feature type="domain" description="Histidine kinase" evidence="15">
    <location>
        <begin position="265"/>
        <end position="493"/>
    </location>
</feature>
<evidence type="ECO:0000256" key="1">
    <source>
        <dbReference type="ARBA" id="ARBA00000085"/>
    </source>
</evidence>
<dbReference type="PANTHER" id="PTHR45528:SF1">
    <property type="entry name" value="SENSOR HISTIDINE KINASE CPXA"/>
    <property type="match status" value="1"/>
</dbReference>
<dbReference type="InterPro" id="IPR003594">
    <property type="entry name" value="HATPase_dom"/>
</dbReference>
<dbReference type="GO" id="GO:0000155">
    <property type="term" value="F:phosphorelay sensor kinase activity"/>
    <property type="evidence" value="ECO:0007669"/>
    <property type="project" value="InterPro"/>
</dbReference>
<keyword evidence="11 14" id="KW-1133">Transmembrane helix</keyword>
<dbReference type="InterPro" id="IPR004358">
    <property type="entry name" value="Sig_transdc_His_kin-like_C"/>
</dbReference>
<dbReference type="SUPFAM" id="SSF158472">
    <property type="entry name" value="HAMP domain-like"/>
    <property type="match status" value="1"/>
</dbReference>
<dbReference type="InterPro" id="IPR036890">
    <property type="entry name" value="HATPase_C_sf"/>
</dbReference>
<gene>
    <name evidence="17" type="ORF">I532_16253</name>
</gene>
<keyword evidence="6" id="KW-0808">Transferase</keyword>